<evidence type="ECO:0000256" key="4">
    <source>
        <dbReference type="ARBA" id="ARBA00022884"/>
    </source>
</evidence>
<dbReference type="SUPFAM" id="SSF50249">
    <property type="entry name" value="Nucleic acid-binding proteins"/>
    <property type="match status" value="1"/>
</dbReference>
<feature type="compositionally biased region" description="Basic residues" evidence="8">
    <location>
        <begin position="368"/>
        <end position="425"/>
    </location>
</feature>
<feature type="region of interest" description="Disordered" evidence="8">
    <location>
        <begin position="363"/>
        <end position="425"/>
    </location>
</feature>
<evidence type="ECO:0000256" key="6">
    <source>
        <dbReference type="ARBA" id="ARBA00023163"/>
    </source>
</evidence>
<dbReference type="InterPro" id="IPR030842">
    <property type="entry name" value="TF_NusA_bacterial"/>
</dbReference>
<dbReference type="Gene3D" id="3.30.300.20">
    <property type="match status" value="2"/>
</dbReference>
<dbReference type="GO" id="GO:0006353">
    <property type="term" value="P:DNA-templated transcription termination"/>
    <property type="evidence" value="ECO:0007669"/>
    <property type="project" value="UniProtKB-UniRule"/>
</dbReference>
<dbReference type="InterPro" id="IPR036555">
    <property type="entry name" value="NusA_N_sf"/>
</dbReference>
<comment type="similarity">
    <text evidence="7">Belongs to the NusA family.</text>
</comment>
<comment type="subunit">
    <text evidence="7">Monomer. Binds directly to the core enzyme of the DNA-dependent RNA polymerase and to nascent RNA.</text>
</comment>
<evidence type="ECO:0000313" key="10">
    <source>
        <dbReference type="EMBL" id="KKQ35984.1"/>
    </source>
</evidence>
<proteinExistence type="inferred from homology"/>
<dbReference type="Pfam" id="PF26594">
    <property type="entry name" value="KH_NusA_2nd"/>
    <property type="match status" value="1"/>
</dbReference>
<dbReference type="InterPro" id="IPR010213">
    <property type="entry name" value="TF_NusA"/>
</dbReference>
<dbReference type="SUPFAM" id="SSF54814">
    <property type="entry name" value="Prokaryotic type KH domain (KH-domain type II)"/>
    <property type="match status" value="2"/>
</dbReference>
<comment type="subcellular location">
    <subcellularLocation>
        <location evidence="7">Cytoplasm</location>
    </subcellularLocation>
</comment>
<comment type="caution">
    <text evidence="10">The sequence shown here is derived from an EMBL/GenBank/DDBJ whole genome shotgun (WGS) entry which is preliminary data.</text>
</comment>
<dbReference type="InterPro" id="IPR009019">
    <property type="entry name" value="KH_sf_prok-type"/>
</dbReference>
<dbReference type="GO" id="GO:0003700">
    <property type="term" value="F:DNA-binding transcription factor activity"/>
    <property type="evidence" value="ECO:0007669"/>
    <property type="project" value="InterPro"/>
</dbReference>
<dbReference type="PANTHER" id="PTHR22648">
    <property type="entry name" value="TRANSCRIPTION TERMINATION FACTOR NUSA"/>
    <property type="match status" value="1"/>
</dbReference>
<dbReference type="PANTHER" id="PTHR22648:SF0">
    <property type="entry name" value="TRANSCRIPTION TERMINATION_ANTITERMINATION PROTEIN NUSA"/>
    <property type="match status" value="1"/>
</dbReference>
<evidence type="ECO:0000259" key="9">
    <source>
        <dbReference type="SMART" id="SM00322"/>
    </source>
</evidence>
<evidence type="ECO:0000256" key="8">
    <source>
        <dbReference type="SAM" id="MobiDB-lite"/>
    </source>
</evidence>
<dbReference type="Pfam" id="PF13184">
    <property type="entry name" value="KH_NusA_1st"/>
    <property type="match status" value="1"/>
</dbReference>
<keyword evidence="2 7" id="KW-0963">Cytoplasm</keyword>
<dbReference type="Gene3D" id="2.40.50.140">
    <property type="entry name" value="Nucleic acid-binding proteins"/>
    <property type="match status" value="1"/>
</dbReference>
<gene>
    <name evidence="7" type="primary">nusA</name>
    <name evidence="10" type="ORF">US52_C0012G0009</name>
</gene>
<dbReference type="EMBL" id="LBTH01000012">
    <property type="protein sequence ID" value="KKQ35984.1"/>
    <property type="molecule type" value="Genomic_DNA"/>
</dbReference>
<keyword evidence="5 7" id="KW-0805">Transcription regulation</keyword>
<evidence type="ECO:0000256" key="5">
    <source>
        <dbReference type="ARBA" id="ARBA00023015"/>
    </source>
</evidence>
<dbReference type="HAMAP" id="MF_00945_B">
    <property type="entry name" value="NusA_B"/>
    <property type="match status" value="1"/>
</dbReference>
<dbReference type="InterPro" id="IPR015946">
    <property type="entry name" value="KH_dom-like_a/b"/>
</dbReference>
<evidence type="ECO:0000256" key="2">
    <source>
        <dbReference type="ARBA" id="ARBA00022490"/>
    </source>
</evidence>
<dbReference type="GO" id="GO:0003723">
    <property type="term" value="F:RNA binding"/>
    <property type="evidence" value="ECO:0007669"/>
    <property type="project" value="UniProtKB-UniRule"/>
</dbReference>
<dbReference type="InterPro" id="IPR013735">
    <property type="entry name" value="TF_NusA_N"/>
</dbReference>
<keyword evidence="3 7" id="KW-0889">Transcription antitermination</keyword>
<keyword evidence="6 7" id="KW-0804">Transcription</keyword>
<dbReference type="FunFam" id="3.30.300.20:FF:000002">
    <property type="entry name" value="Transcription termination/antitermination protein NusA"/>
    <property type="match status" value="1"/>
</dbReference>
<dbReference type="InterPro" id="IPR025249">
    <property type="entry name" value="TF_NusA_KH_1st"/>
</dbReference>
<dbReference type="SMART" id="SM00322">
    <property type="entry name" value="KH"/>
    <property type="match status" value="2"/>
</dbReference>
<dbReference type="GO" id="GO:0031564">
    <property type="term" value="P:transcription antitermination"/>
    <property type="evidence" value="ECO:0007669"/>
    <property type="project" value="UniProtKB-UniRule"/>
</dbReference>
<dbReference type="Pfam" id="PF08529">
    <property type="entry name" value="NusA_N"/>
    <property type="match status" value="1"/>
</dbReference>
<evidence type="ECO:0000256" key="1">
    <source>
        <dbReference type="ARBA" id="ARBA00022472"/>
    </source>
</evidence>
<keyword evidence="4 7" id="KW-0694">RNA-binding</keyword>
<reference evidence="10 11" key="1">
    <citation type="journal article" date="2015" name="Nature">
        <title>rRNA introns, odd ribosomes, and small enigmatic genomes across a large radiation of phyla.</title>
        <authorList>
            <person name="Brown C.T."/>
            <person name="Hug L.A."/>
            <person name="Thomas B.C."/>
            <person name="Sharon I."/>
            <person name="Castelle C.J."/>
            <person name="Singh A."/>
            <person name="Wilkins M.J."/>
            <person name="Williams K.H."/>
            <person name="Banfield J.F."/>
        </authorList>
    </citation>
    <scope>NUCLEOTIDE SEQUENCE [LARGE SCALE GENOMIC DNA]</scope>
</reference>
<dbReference type="CDD" id="cd02134">
    <property type="entry name" value="KH-II_NusA_rpt1"/>
    <property type="match status" value="1"/>
</dbReference>
<dbReference type="CDD" id="cd22529">
    <property type="entry name" value="KH-II_NusA_rpt2"/>
    <property type="match status" value="1"/>
</dbReference>
<dbReference type="Gene3D" id="3.30.1480.10">
    <property type="entry name" value="NusA, N-terminal domain"/>
    <property type="match status" value="1"/>
</dbReference>
<dbReference type="InterPro" id="IPR058582">
    <property type="entry name" value="KH_NusA_2nd"/>
</dbReference>
<feature type="domain" description="K Homology" evidence="9">
    <location>
        <begin position="312"/>
        <end position="383"/>
    </location>
</feature>
<dbReference type="InterPro" id="IPR012340">
    <property type="entry name" value="NA-bd_OB-fold"/>
</dbReference>
<evidence type="ECO:0000256" key="3">
    <source>
        <dbReference type="ARBA" id="ARBA00022814"/>
    </source>
</evidence>
<evidence type="ECO:0000313" key="11">
    <source>
        <dbReference type="Proteomes" id="UP000034852"/>
    </source>
</evidence>
<dbReference type="Proteomes" id="UP000034852">
    <property type="component" value="Unassembled WGS sequence"/>
</dbReference>
<dbReference type="FunFam" id="3.30.300.20:FF:000005">
    <property type="entry name" value="Transcription termination/antitermination protein NusA"/>
    <property type="match status" value="1"/>
</dbReference>
<dbReference type="PROSITE" id="PS50084">
    <property type="entry name" value="KH_TYPE_1"/>
    <property type="match status" value="1"/>
</dbReference>
<dbReference type="CDD" id="cd04455">
    <property type="entry name" value="S1_NusA"/>
    <property type="match status" value="1"/>
</dbReference>
<comment type="function">
    <text evidence="7">Participates in both transcription termination and antitermination.</text>
</comment>
<dbReference type="NCBIfam" id="TIGR01953">
    <property type="entry name" value="NusA"/>
    <property type="match status" value="1"/>
</dbReference>
<evidence type="ECO:0000256" key="7">
    <source>
        <dbReference type="HAMAP-Rule" id="MF_00945"/>
    </source>
</evidence>
<dbReference type="GO" id="GO:0005829">
    <property type="term" value="C:cytosol"/>
    <property type="evidence" value="ECO:0007669"/>
    <property type="project" value="TreeGrafter"/>
</dbReference>
<dbReference type="AlphaFoldDB" id="A0A0G0JGU9"/>
<name>A0A0G0JGU9_9BACT</name>
<organism evidence="10 11">
    <name type="scientific">candidate division WS6 bacterium GW2011_GWA2_37_6</name>
    <dbReference type="NCBI Taxonomy" id="1619087"/>
    <lineage>
        <taxon>Bacteria</taxon>
        <taxon>Candidatus Dojkabacteria</taxon>
    </lineage>
</organism>
<keyword evidence="1 7" id="KW-0806">Transcription termination</keyword>
<feature type="domain" description="K Homology" evidence="9">
    <location>
        <begin position="234"/>
        <end position="311"/>
    </location>
</feature>
<sequence length="425" mass="46725">MAVQTDFMVAVNQIAAERGIDATLVIEAIKQAIETGFRRDNEEEEGLALHVEIDSKVGTIAVVADKKVVDEVTNPSTQISIKDAKKIEPKLREGDHIQVDITPEGDFGRVAAQAAKQVILQKIREAEKESQIKEFEGRIGEVESAIVQRMDGDSVVWEINRATAIMKPEDRVSTEFYKSGARLKVLLKSIEEGPRGKSLFVSRSHPDFLKALFELEIPELVSGSIDIKAIAREAGSRSKIAVYSNVEGIDPIGSCVGQKGVRINAIMNELKVGSIEEKVDIILWDADTQQFISNALSPAQTVAVKILDKENKVAQVIVPDEQLSLAIGKDGQNVRLAAKLTGWKIDIQGETVKVESQVNAKKEEKKDTKGKKKAKKAVKKTKKVAKKPVKKVAKKVTKKAIKKVVKKKVEKKKTTKKAKTKAAKK</sequence>
<protein>
    <recommendedName>
        <fullName evidence="7">Transcription termination/antitermination protein NusA</fullName>
    </recommendedName>
</protein>
<dbReference type="SUPFAM" id="SSF69705">
    <property type="entry name" value="Transcription factor NusA, N-terminal domain"/>
    <property type="match status" value="1"/>
</dbReference>
<dbReference type="InterPro" id="IPR004087">
    <property type="entry name" value="KH_dom"/>
</dbReference>
<dbReference type="PATRIC" id="fig|1619087.5.peg.184"/>
<accession>A0A0G0JGU9</accession>